<dbReference type="Proteomes" id="UP000261340">
    <property type="component" value="Unplaced"/>
</dbReference>
<proteinExistence type="predicted"/>
<dbReference type="AlphaFoldDB" id="A0A3Q0QTV4"/>
<dbReference type="GeneTree" id="ENSGT01000000216323"/>
<protein>
    <submittedName>
        <fullName evidence="1">Uncharacterized protein</fullName>
    </submittedName>
</protein>
<reference evidence="1" key="2">
    <citation type="submission" date="2025-09" db="UniProtKB">
        <authorList>
            <consortium name="Ensembl"/>
        </authorList>
    </citation>
    <scope>IDENTIFICATION</scope>
</reference>
<accession>A0A3Q0QTV4</accession>
<organism evidence="1 2">
    <name type="scientific">Amphilophus citrinellus</name>
    <name type="common">Midas cichlid</name>
    <name type="synonym">Cichlasoma citrinellum</name>
    <dbReference type="NCBI Taxonomy" id="61819"/>
    <lineage>
        <taxon>Eukaryota</taxon>
        <taxon>Metazoa</taxon>
        <taxon>Chordata</taxon>
        <taxon>Craniata</taxon>
        <taxon>Vertebrata</taxon>
        <taxon>Euteleostomi</taxon>
        <taxon>Actinopterygii</taxon>
        <taxon>Neopterygii</taxon>
        <taxon>Teleostei</taxon>
        <taxon>Neoteleostei</taxon>
        <taxon>Acanthomorphata</taxon>
        <taxon>Ovalentaria</taxon>
        <taxon>Cichlomorphae</taxon>
        <taxon>Cichliformes</taxon>
        <taxon>Cichlidae</taxon>
        <taxon>New World cichlids</taxon>
        <taxon>Cichlasomatinae</taxon>
        <taxon>Heroini</taxon>
        <taxon>Amphilophus</taxon>
    </lineage>
</organism>
<name>A0A3Q0QTV4_AMPCI</name>
<reference evidence="1" key="1">
    <citation type="submission" date="2025-08" db="UniProtKB">
        <authorList>
            <consortium name="Ensembl"/>
        </authorList>
    </citation>
    <scope>IDENTIFICATION</scope>
</reference>
<dbReference type="Ensembl" id="ENSACIT00000000943.1">
    <property type="protein sequence ID" value="ENSACIP00000000900.1"/>
    <property type="gene ID" value="ENSACIG00000000783.1"/>
</dbReference>
<evidence type="ECO:0000313" key="1">
    <source>
        <dbReference type="Ensembl" id="ENSACIP00000000900.1"/>
    </source>
</evidence>
<sequence length="42" mass="4885">MATSPVKDFLVTYLMPQKCYEEFFLNFHLHGEGGGNDRHPTR</sequence>
<evidence type="ECO:0000313" key="2">
    <source>
        <dbReference type="Proteomes" id="UP000261340"/>
    </source>
</evidence>
<keyword evidence="2" id="KW-1185">Reference proteome</keyword>